<gene>
    <name evidence="1" type="ORF">CALMAC_LOCUS6338</name>
</gene>
<protein>
    <submittedName>
        <fullName evidence="1">Uncharacterized protein</fullName>
    </submittedName>
</protein>
<evidence type="ECO:0000313" key="1">
    <source>
        <dbReference type="EMBL" id="VEN43058.1"/>
    </source>
</evidence>
<sequence length="71" mass="8057">MVLIHRGIGTARLIFGERWRRVATSTEYERDFLIFKEMSTVSVKSFPPKLGLQTLDSALTICVVSQIVIMV</sequence>
<name>A0A653C573_CALMS</name>
<dbReference type="Proteomes" id="UP000410492">
    <property type="component" value="Unassembled WGS sequence"/>
</dbReference>
<accession>A0A653C573</accession>
<dbReference type="EMBL" id="CAACVG010007005">
    <property type="protein sequence ID" value="VEN43058.1"/>
    <property type="molecule type" value="Genomic_DNA"/>
</dbReference>
<dbReference type="OrthoDB" id="3638488at2759"/>
<organism evidence="1 2">
    <name type="scientific">Callosobruchus maculatus</name>
    <name type="common">Southern cowpea weevil</name>
    <name type="synonym">Pulse bruchid</name>
    <dbReference type="NCBI Taxonomy" id="64391"/>
    <lineage>
        <taxon>Eukaryota</taxon>
        <taxon>Metazoa</taxon>
        <taxon>Ecdysozoa</taxon>
        <taxon>Arthropoda</taxon>
        <taxon>Hexapoda</taxon>
        <taxon>Insecta</taxon>
        <taxon>Pterygota</taxon>
        <taxon>Neoptera</taxon>
        <taxon>Endopterygota</taxon>
        <taxon>Coleoptera</taxon>
        <taxon>Polyphaga</taxon>
        <taxon>Cucujiformia</taxon>
        <taxon>Chrysomeloidea</taxon>
        <taxon>Chrysomelidae</taxon>
        <taxon>Bruchinae</taxon>
        <taxon>Bruchini</taxon>
        <taxon>Callosobruchus</taxon>
    </lineage>
</organism>
<keyword evidence="2" id="KW-1185">Reference proteome</keyword>
<dbReference type="AlphaFoldDB" id="A0A653C573"/>
<proteinExistence type="predicted"/>
<evidence type="ECO:0000313" key="2">
    <source>
        <dbReference type="Proteomes" id="UP000410492"/>
    </source>
</evidence>
<reference evidence="1 2" key="1">
    <citation type="submission" date="2019-01" db="EMBL/GenBank/DDBJ databases">
        <authorList>
            <person name="Sayadi A."/>
        </authorList>
    </citation>
    <scope>NUCLEOTIDE SEQUENCE [LARGE SCALE GENOMIC DNA]</scope>
</reference>